<accession>G5ESB5</accession>
<organism evidence="2 3">
    <name type="scientific">Rothia mucilaginosa M508</name>
    <dbReference type="NCBI Taxonomy" id="563033"/>
    <lineage>
        <taxon>Bacteria</taxon>
        <taxon>Bacillati</taxon>
        <taxon>Actinomycetota</taxon>
        <taxon>Actinomycetes</taxon>
        <taxon>Micrococcales</taxon>
        <taxon>Micrococcaceae</taxon>
        <taxon>Rothia</taxon>
    </lineage>
</organism>
<comment type="caution">
    <text evidence="2">The sequence shown here is derived from an EMBL/GenBank/DDBJ whole genome shotgun (WGS) entry which is preliminary data.</text>
</comment>
<evidence type="ECO:0000313" key="3">
    <source>
        <dbReference type="Proteomes" id="UP000004897"/>
    </source>
</evidence>
<dbReference type="EMBL" id="ACSB01000008">
    <property type="protein sequence ID" value="EHB88052.1"/>
    <property type="molecule type" value="Genomic_DNA"/>
</dbReference>
<feature type="chain" id="PRO_5039376273" description="Transcriptional initiation protein Tat" evidence="1">
    <location>
        <begin position="26"/>
        <end position="495"/>
    </location>
</feature>
<evidence type="ECO:0008006" key="4">
    <source>
        <dbReference type="Google" id="ProtNLM"/>
    </source>
</evidence>
<keyword evidence="1" id="KW-0732">Signal</keyword>
<proteinExistence type="predicted"/>
<dbReference type="InterPro" id="IPR006311">
    <property type="entry name" value="TAT_signal"/>
</dbReference>
<evidence type="ECO:0000256" key="1">
    <source>
        <dbReference type="SAM" id="SignalP"/>
    </source>
</evidence>
<dbReference type="Proteomes" id="UP000004897">
    <property type="component" value="Unassembled WGS sequence"/>
</dbReference>
<reference evidence="2 3" key="1">
    <citation type="submission" date="2011-08" db="EMBL/GenBank/DDBJ databases">
        <title>The Genome Sequence of Rothia mucilaginosa M508.</title>
        <authorList>
            <consortium name="The Broad Institute Genome Sequencing Platform"/>
            <consortium name="The Broad Institute Genome Sequencing Center for Infectious Disease"/>
            <person name="Earl A."/>
            <person name="Ward D."/>
            <person name="Feldgarden M."/>
            <person name="Gevers D."/>
            <person name="Sibley C.D."/>
            <person name="Field T.R."/>
            <person name="Grinwis M."/>
            <person name="Eshaghurshan C.S."/>
            <person name="Surette M.G."/>
            <person name="Young S.K."/>
            <person name="Zeng Q."/>
            <person name="Gargeya S."/>
            <person name="Fitzgerald M."/>
            <person name="Haas B."/>
            <person name="Abouelleil A."/>
            <person name="Alvarado L."/>
            <person name="Arachchi H.M."/>
            <person name="Berlin A."/>
            <person name="Brown A."/>
            <person name="Chapman S.B."/>
            <person name="Chen Z."/>
            <person name="Dunbar C."/>
            <person name="Freedman E."/>
            <person name="Gearin G."/>
            <person name="Gellesch M."/>
            <person name="Goldberg J."/>
            <person name="Griggs A."/>
            <person name="Gujja S."/>
            <person name="Heiman D."/>
            <person name="Howarth C."/>
            <person name="Larson L."/>
            <person name="Lui A."/>
            <person name="MacDonald P.J.P."/>
            <person name="Montmayeur A."/>
            <person name="Murphy C."/>
            <person name="Neiman D."/>
            <person name="Pearson M."/>
            <person name="Priest M."/>
            <person name="Roberts A."/>
            <person name="Saif S."/>
            <person name="Shea T."/>
            <person name="Shenoy N."/>
            <person name="Sisk P."/>
            <person name="Stolte C."/>
            <person name="Sykes S."/>
            <person name="Wortman J."/>
            <person name="Nusbaum C."/>
            <person name="Birren B."/>
        </authorList>
    </citation>
    <scope>NUCLEOTIDE SEQUENCE [LARGE SCALE GENOMIC DNA]</scope>
    <source>
        <strain evidence="2 3">M508</strain>
    </source>
</reference>
<name>G5ESB5_9MICC</name>
<dbReference type="HOGENOM" id="CLU_541712_0_0_11"/>
<gene>
    <name evidence="2" type="ORF">HMPREF0737_01175</name>
</gene>
<dbReference type="AlphaFoldDB" id="G5ESB5"/>
<protein>
    <recommendedName>
        <fullName evidence="4">Transcriptional initiation protein Tat</fullName>
    </recommendedName>
</protein>
<dbReference type="RefSeq" id="WP_005506430.1">
    <property type="nucleotide sequence ID" value="NZ_JH370351.1"/>
</dbReference>
<sequence>MSTNISRRKVVAGAAWAAPVVAASAAVPAFASSTECAYASAPKFNISGQPSGAKDTVKFTVPAKVDKIRFEVAGGAGGGSFQVAGGSGALVTGEMPVKEGQVVELVAAAGGVAYLISEPGVDSKAIWQTRPATGGKGYGNGGDVNEQPVPADAKARVDAIWSKPSDMKRYLYGGSGGGSSALIIDGTPIAVAGGGGGAGIRTQPGSNNHPDMIVKKINGEDKVVPNPFYNSKAVDASTTALGDTAVKSVLPAGADASAAAGGDAETSISHYTVLKPHTTDGTAMKVAGGKGGNGGQGGAGGEQPLLYKLANVYGVLGFTSQNKQELFSSSTAGDKGGSGFDGKGADGVFAYSYQIDNNDISKLEEVPVTNQKAIDAGVAKGDEIGGLQEDATRKNFNGYQTVVSAGGGAGYGGGGSGAARGLSSIITSQKWNANPRDTRYRQNVGALLQAGAGGAGGSYVAPSVPNGTIASANNGAKESGVRNPGYVKVTLCERS</sequence>
<evidence type="ECO:0000313" key="2">
    <source>
        <dbReference type="EMBL" id="EHB88052.1"/>
    </source>
</evidence>
<feature type="signal peptide" evidence="1">
    <location>
        <begin position="1"/>
        <end position="25"/>
    </location>
</feature>
<dbReference type="PATRIC" id="fig|563033.4.peg.1168"/>
<dbReference type="PROSITE" id="PS51318">
    <property type="entry name" value="TAT"/>
    <property type="match status" value="1"/>
</dbReference>